<dbReference type="EMBL" id="MU853818">
    <property type="protein sequence ID" value="KAK3938996.1"/>
    <property type="molecule type" value="Genomic_DNA"/>
</dbReference>
<gene>
    <name evidence="2" type="ORF">QBC46DRAFT_342930</name>
</gene>
<evidence type="ECO:0000313" key="3">
    <source>
        <dbReference type="Proteomes" id="UP001303473"/>
    </source>
</evidence>
<sequence>MSYTNTLPTPVSGMFDPARIEDMDENSPFSIDSQAELALYKRLAEGKNPIEVFAAARAWRQKAPAEQQREGTAYQRWWLALEWRAIGEDKQFFASKKGWEVDRKRWVKQKDELEAREAASRLEAMRKKEKEPSLRESELIQREQQVAQKEEDLSWREEQFENYCAQRESDFARRDEELAARERQLSSGNQPGYEDDNLLD</sequence>
<name>A0AAN6N5M7_9PEZI</name>
<dbReference type="Proteomes" id="UP001303473">
    <property type="component" value="Unassembled WGS sequence"/>
</dbReference>
<feature type="region of interest" description="Disordered" evidence="1">
    <location>
        <begin position="123"/>
        <end position="142"/>
    </location>
</feature>
<feature type="compositionally biased region" description="Basic and acidic residues" evidence="1">
    <location>
        <begin position="123"/>
        <end position="141"/>
    </location>
</feature>
<organism evidence="2 3">
    <name type="scientific">Diplogelasinospora grovesii</name>
    <dbReference type="NCBI Taxonomy" id="303347"/>
    <lineage>
        <taxon>Eukaryota</taxon>
        <taxon>Fungi</taxon>
        <taxon>Dikarya</taxon>
        <taxon>Ascomycota</taxon>
        <taxon>Pezizomycotina</taxon>
        <taxon>Sordariomycetes</taxon>
        <taxon>Sordariomycetidae</taxon>
        <taxon>Sordariales</taxon>
        <taxon>Diplogelasinosporaceae</taxon>
        <taxon>Diplogelasinospora</taxon>
    </lineage>
</organism>
<proteinExistence type="predicted"/>
<protein>
    <submittedName>
        <fullName evidence="2">Uncharacterized protein</fullName>
    </submittedName>
</protein>
<accession>A0AAN6N5M7</accession>
<evidence type="ECO:0000256" key="1">
    <source>
        <dbReference type="SAM" id="MobiDB-lite"/>
    </source>
</evidence>
<comment type="caution">
    <text evidence="2">The sequence shown here is derived from an EMBL/GenBank/DDBJ whole genome shotgun (WGS) entry which is preliminary data.</text>
</comment>
<feature type="region of interest" description="Disordered" evidence="1">
    <location>
        <begin position="176"/>
        <end position="200"/>
    </location>
</feature>
<dbReference type="AlphaFoldDB" id="A0AAN6N5M7"/>
<keyword evidence="3" id="KW-1185">Reference proteome</keyword>
<reference evidence="3" key="1">
    <citation type="journal article" date="2023" name="Mol. Phylogenet. Evol.">
        <title>Genome-scale phylogeny and comparative genomics of the fungal order Sordariales.</title>
        <authorList>
            <person name="Hensen N."/>
            <person name="Bonometti L."/>
            <person name="Westerberg I."/>
            <person name="Brannstrom I.O."/>
            <person name="Guillou S."/>
            <person name="Cros-Aarteil S."/>
            <person name="Calhoun S."/>
            <person name="Haridas S."/>
            <person name="Kuo A."/>
            <person name="Mondo S."/>
            <person name="Pangilinan J."/>
            <person name="Riley R."/>
            <person name="LaButti K."/>
            <person name="Andreopoulos B."/>
            <person name="Lipzen A."/>
            <person name="Chen C."/>
            <person name="Yan M."/>
            <person name="Daum C."/>
            <person name="Ng V."/>
            <person name="Clum A."/>
            <person name="Steindorff A."/>
            <person name="Ohm R.A."/>
            <person name="Martin F."/>
            <person name="Silar P."/>
            <person name="Natvig D.O."/>
            <person name="Lalanne C."/>
            <person name="Gautier V."/>
            <person name="Ament-Velasquez S.L."/>
            <person name="Kruys A."/>
            <person name="Hutchinson M.I."/>
            <person name="Powell A.J."/>
            <person name="Barry K."/>
            <person name="Miller A.N."/>
            <person name="Grigoriev I.V."/>
            <person name="Debuchy R."/>
            <person name="Gladieux P."/>
            <person name="Hiltunen Thoren M."/>
            <person name="Johannesson H."/>
        </authorList>
    </citation>
    <scope>NUCLEOTIDE SEQUENCE [LARGE SCALE GENOMIC DNA]</scope>
    <source>
        <strain evidence="3">CBS 340.73</strain>
    </source>
</reference>
<evidence type="ECO:0000313" key="2">
    <source>
        <dbReference type="EMBL" id="KAK3938996.1"/>
    </source>
</evidence>